<dbReference type="NCBIfam" id="TIGR01167">
    <property type="entry name" value="LPXTG_anchor"/>
    <property type="match status" value="1"/>
</dbReference>
<evidence type="ECO:0000256" key="4">
    <source>
        <dbReference type="ARBA" id="ARBA00023088"/>
    </source>
</evidence>
<protein>
    <submittedName>
        <fullName evidence="9">DUF5979 domain-containing protein</fullName>
    </submittedName>
</protein>
<gene>
    <name evidence="9" type="ORF">PUW80_12400</name>
</gene>
<dbReference type="EMBL" id="JAQZCI010000003">
    <property type="protein sequence ID" value="MDD7963148.1"/>
    <property type="molecule type" value="Genomic_DNA"/>
</dbReference>
<keyword evidence="3 7" id="KW-0732">Signal</keyword>
<evidence type="ECO:0000256" key="3">
    <source>
        <dbReference type="ARBA" id="ARBA00022729"/>
    </source>
</evidence>
<keyword evidence="4" id="KW-0572">Peptidoglycan-anchor</keyword>
<feature type="signal peptide" evidence="7">
    <location>
        <begin position="1"/>
        <end position="29"/>
    </location>
</feature>
<keyword evidence="10" id="KW-1185">Reference proteome</keyword>
<dbReference type="InterPro" id="IPR026588">
    <property type="entry name" value="Choice_anch_A"/>
</dbReference>
<evidence type="ECO:0000256" key="6">
    <source>
        <dbReference type="SAM" id="Phobius"/>
    </source>
</evidence>
<evidence type="ECO:0000256" key="1">
    <source>
        <dbReference type="ARBA" id="ARBA00022512"/>
    </source>
</evidence>
<evidence type="ECO:0000313" key="9">
    <source>
        <dbReference type="EMBL" id="MDD7963148.1"/>
    </source>
</evidence>
<dbReference type="InterPro" id="IPR019931">
    <property type="entry name" value="LPXTG_anchor"/>
</dbReference>
<dbReference type="Pfam" id="PF00746">
    <property type="entry name" value="Gram_pos_anchor"/>
    <property type="match status" value="1"/>
</dbReference>
<keyword evidence="6" id="KW-1133">Transmembrane helix</keyword>
<dbReference type="Proteomes" id="UP001218170">
    <property type="component" value="Unassembled WGS sequence"/>
</dbReference>
<keyword evidence="6" id="KW-0472">Membrane</keyword>
<dbReference type="Pfam" id="PF19407">
    <property type="entry name" value="DUF5979"/>
    <property type="match status" value="5"/>
</dbReference>
<evidence type="ECO:0000256" key="7">
    <source>
        <dbReference type="SAM" id="SignalP"/>
    </source>
</evidence>
<feature type="chain" id="PRO_5047334243" evidence="7">
    <location>
        <begin position="30"/>
        <end position="1129"/>
    </location>
</feature>
<keyword evidence="6" id="KW-0812">Transmembrane</keyword>
<keyword evidence="1" id="KW-0134">Cell wall</keyword>
<organism evidence="9 10">
    <name type="scientific">Microbacterium thalli</name>
    <dbReference type="NCBI Taxonomy" id="3027921"/>
    <lineage>
        <taxon>Bacteria</taxon>
        <taxon>Bacillati</taxon>
        <taxon>Actinomycetota</taxon>
        <taxon>Actinomycetes</taxon>
        <taxon>Micrococcales</taxon>
        <taxon>Microbacteriaceae</taxon>
        <taxon>Microbacterium</taxon>
    </lineage>
</organism>
<proteinExistence type="predicted"/>
<dbReference type="RefSeq" id="WP_274264818.1">
    <property type="nucleotide sequence ID" value="NZ_JAQZCI010000003.1"/>
</dbReference>
<dbReference type="NCBIfam" id="TIGR04215">
    <property type="entry name" value="choice_anch_A"/>
    <property type="match status" value="1"/>
</dbReference>
<evidence type="ECO:0000259" key="8">
    <source>
        <dbReference type="PROSITE" id="PS50847"/>
    </source>
</evidence>
<name>A0ABT5SJY5_9MICO</name>
<feature type="domain" description="Gram-positive cocci surface proteins LPxTG" evidence="8">
    <location>
        <begin position="1097"/>
        <end position="1129"/>
    </location>
</feature>
<evidence type="ECO:0000256" key="5">
    <source>
        <dbReference type="SAM" id="MobiDB-lite"/>
    </source>
</evidence>
<feature type="transmembrane region" description="Helical" evidence="6">
    <location>
        <begin position="1107"/>
        <end position="1124"/>
    </location>
</feature>
<dbReference type="InterPro" id="IPR046022">
    <property type="entry name" value="DUF5979"/>
</dbReference>
<evidence type="ECO:0000313" key="10">
    <source>
        <dbReference type="Proteomes" id="UP001218170"/>
    </source>
</evidence>
<reference evidence="9 10" key="1">
    <citation type="submission" date="2023-02" db="EMBL/GenBank/DDBJ databases">
        <title>Study of novel species of the Microbacterium genus.</title>
        <authorList>
            <person name="Arroyo-Herrera I."/>
            <person name="Roman-Ponce B."/>
            <person name="Vasquez-Murrieta M.S."/>
        </authorList>
    </citation>
    <scope>NUCLEOTIDE SEQUENCE [LARGE SCALE GENOMIC DNA]</scope>
    <source>
        <strain evidence="9 10">NE1TT3</strain>
    </source>
</reference>
<evidence type="ECO:0000256" key="2">
    <source>
        <dbReference type="ARBA" id="ARBA00022525"/>
    </source>
</evidence>
<comment type="caution">
    <text evidence="9">The sequence shown here is derived from an EMBL/GenBank/DDBJ whole genome shotgun (WGS) entry which is preliminary data.</text>
</comment>
<keyword evidence="2" id="KW-0964">Secreted</keyword>
<feature type="region of interest" description="Disordered" evidence="5">
    <location>
        <begin position="1073"/>
        <end position="1101"/>
    </location>
</feature>
<accession>A0ABT5SJY5</accession>
<dbReference type="Pfam" id="PF20597">
    <property type="entry name" value="pAdhesive_15"/>
    <property type="match status" value="1"/>
</dbReference>
<dbReference type="PROSITE" id="PS50847">
    <property type="entry name" value="GRAM_POS_ANCHORING"/>
    <property type="match status" value="1"/>
</dbReference>
<sequence length="1129" mass="116422">MPIATARTRGRIGAASVVAVSLIASIAVAAPTEPAHAAYPESFNPFAIGGGYTVYAREDAVLGNDETEGAIAVGGTATKPGDGQYTLVHVVAGTADYTLPTVDGDPTRLLVGAFDPGSGGITAITSAGTSDPALRGDLKMVERDGPWQAAARADWLRLNLDASQPDLTPLIDATHQRYPDDAEPPTGAVGGGSIYTADASADAVAGYVESAREASYEQAAACLADIADPALGAGFPVTIAEDIGDRIVLGPLSATRPNVVDYDDIAGAALLQFSPGPEPGVPNPLVIRVPAGTTEVVGARVDPQGAYSPYIMWDLSALTGEVSVTAAQARIDGSIYAPDADITVTASPLDGQIIGRNVTTGGGEVHSFFFAGAISCAADEGTFRIRKALEGIDPAAVAGVTFAVNYTATTPSGDEVRGSFELPADGTWVPAGEDFPVGTVVEFAEIPPASIPGYEWAAPAITPDPLVVTAGATADVVVTNEATPLVGTFSVSKRIATAAGPLPDVPDGSVEVTWTATRGGAALDSGVLEVPFDGTPASPDEQFPLGTRITLSEDLSSISAPDGYRWTSATWDPGRVITIADTGTAAVVLTNTVAPEAEPRSISVVKHTVGAAGDLGYAYSVSYNIDPVEPGTEARRTREIAVGEPVVLTDVETGAQFLRLAEPIPLLDGEPVDVSDWEAPVFRVATDGGIETFTAGGFEGQVPLEDAVVDIPLPASGDISVEVTNELREGTFAVQKRFEGIVPDDLPDGTLFTAEWTATTPDGEVTAGRVRVPVDGAPVSPLDASGDPLLFPYGTVVEFREAPAPLQRGVTWVSTSFTPGTLTIGDDDAAVAVETMTNAATFDRGTFQVAKDLAGVTPEQLSTDTFLVGYLALLPTGAVDVGTIVLPADGTPVGPLDDAGAPRTFPVGTRIVLAEAPPDEATLPEDYDWARPTWSPSRSLTIAATEQTPTIVVTNSAVQYAMVSLTKTVDDAAGLVADDVAFDIAWWLDDERQPDLTLAAGETVASDRFPVGSIIEAEEPRPADVPGGTWQDPVWTLDGEVLPVQSNGRVVVPVSASGQQTIAIVLENILRPQVPDEPAVPDEPGDDTGTPDAAGSLPTTGGSFSPLLPAAGILFLLLGSALVARRRRV</sequence>